<gene>
    <name evidence="3" type="ORF">N0F65_012204</name>
</gene>
<evidence type="ECO:0008006" key="5">
    <source>
        <dbReference type="Google" id="ProtNLM"/>
    </source>
</evidence>
<dbReference type="AlphaFoldDB" id="A0AAV2ZEI2"/>
<comment type="caution">
    <text evidence="3">The sequence shown here is derived from an EMBL/GenBank/DDBJ whole genome shotgun (WGS) entry which is preliminary data.</text>
</comment>
<proteinExistence type="predicted"/>
<organism evidence="3 4">
    <name type="scientific">Lagenidium giganteum</name>
    <dbReference type="NCBI Taxonomy" id="4803"/>
    <lineage>
        <taxon>Eukaryota</taxon>
        <taxon>Sar</taxon>
        <taxon>Stramenopiles</taxon>
        <taxon>Oomycota</taxon>
        <taxon>Peronosporomycetes</taxon>
        <taxon>Pythiales</taxon>
        <taxon>Pythiaceae</taxon>
    </lineage>
</organism>
<evidence type="ECO:0000256" key="1">
    <source>
        <dbReference type="SAM" id="Coils"/>
    </source>
</evidence>
<dbReference type="EMBL" id="DAKRPA010000006">
    <property type="protein sequence ID" value="DBA04621.1"/>
    <property type="molecule type" value="Genomic_DNA"/>
</dbReference>
<feature type="compositionally biased region" description="Acidic residues" evidence="2">
    <location>
        <begin position="39"/>
        <end position="51"/>
    </location>
</feature>
<reference evidence="3" key="1">
    <citation type="submission" date="2022-11" db="EMBL/GenBank/DDBJ databases">
        <authorList>
            <person name="Morgan W.R."/>
            <person name="Tartar A."/>
        </authorList>
    </citation>
    <scope>NUCLEOTIDE SEQUENCE</scope>
    <source>
        <strain evidence="3">ARSEF 373</strain>
    </source>
</reference>
<accession>A0AAV2ZEI2</accession>
<feature type="compositionally biased region" description="Basic and acidic residues" evidence="2">
    <location>
        <begin position="52"/>
        <end position="64"/>
    </location>
</feature>
<feature type="compositionally biased region" description="Low complexity" evidence="2">
    <location>
        <begin position="1"/>
        <end position="24"/>
    </location>
</feature>
<protein>
    <recommendedName>
        <fullName evidence="5">Pericentrin/AKAP-450 centrosomal targeting domain-containing protein</fullName>
    </recommendedName>
</protein>
<keyword evidence="1" id="KW-0175">Coiled coil</keyword>
<reference evidence="3" key="2">
    <citation type="journal article" date="2023" name="Microbiol Resour">
        <title>Decontamination and Annotation of the Draft Genome Sequence of the Oomycete Lagenidium giganteum ARSEF 373.</title>
        <authorList>
            <person name="Morgan W.R."/>
            <person name="Tartar A."/>
        </authorList>
    </citation>
    <scope>NUCLEOTIDE SEQUENCE</scope>
    <source>
        <strain evidence="3">ARSEF 373</strain>
    </source>
</reference>
<name>A0AAV2ZEI2_9STRA</name>
<sequence>MTTKASAISGASPTAAAPSVPASVAKDEDDLLQGHEYETVADDDSIDEDEHDPPPRRQSQRRDGLDDDDSPTGGCIAVVPHWNDSVDRSGVAELCQYVQTLEAEKRDLFEQVHFLREQDASQRIQISALQTRIETLQRSLQSANESSDACRQERDATIALQRAERERTAALVVQLDDLHSKYEDAERARQLAVFKFSELQAAMAEASTQRIMAVAAPTAPMATSVSRDRGETEHELIERHRRELELVRQKAQLESEQLAEKHKLALDMALRMAEMEHSTALEKVKLECELRLSEWRHEETARAKEIEAAMEEDRYSIRVEAKQAMQRAQIDQRVSHLQAQAALAATHHQQSDSAFSFGTLDEVLVRMQMELVRTRRFEGLKKVLLIRMAKVDQAQRHAFYHWKLEAMHQRVFQLHAVLHMHRIVTSLELRKKRSVLLKWRAHSTLRYLHAYHNRALGCWNRMIAVERISKVLEMMVLKRTLGYFHQWRRNVTPGGGSSEELVPLKLEIKKLHEQLGASKSEAWRYKRQLLKQFL</sequence>
<feature type="coiled-coil region" evidence="1">
    <location>
        <begin position="98"/>
        <end position="153"/>
    </location>
</feature>
<keyword evidence="4" id="KW-1185">Reference proteome</keyword>
<evidence type="ECO:0000313" key="4">
    <source>
        <dbReference type="Proteomes" id="UP001146120"/>
    </source>
</evidence>
<dbReference type="Proteomes" id="UP001146120">
    <property type="component" value="Unassembled WGS sequence"/>
</dbReference>
<feature type="region of interest" description="Disordered" evidence="2">
    <location>
        <begin position="1"/>
        <end position="76"/>
    </location>
</feature>
<evidence type="ECO:0000313" key="3">
    <source>
        <dbReference type="EMBL" id="DBA04621.1"/>
    </source>
</evidence>
<evidence type="ECO:0000256" key="2">
    <source>
        <dbReference type="SAM" id="MobiDB-lite"/>
    </source>
</evidence>